<feature type="domain" description="Sushi" evidence="19">
    <location>
        <begin position="2594"/>
        <end position="2651"/>
    </location>
</feature>
<feature type="disulfide bond" evidence="12">
    <location>
        <begin position="2862"/>
        <end position="2889"/>
    </location>
</feature>
<keyword evidence="13" id="KW-0479">Metal-binding</keyword>
<feature type="domain" description="SWIM-type" evidence="20">
    <location>
        <begin position="3863"/>
        <end position="3894"/>
    </location>
</feature>
<feature type="domain" description="Sushi" evidence="19">
    <location>
        <begin position="3225"/>
        <end position="3282"/>
    </location>
</feature>
<feature type="domain" description="Sushi" evidence="19">
    <location>
        <begin position="1783"/>
        <end position="1841"/>
    </location>
</feature>
<dbReference type="PROSITE" id="PS51828">
    <property type="entry name" value="PTX_2"/>
    <property type="match status" value="1"/>
</dbReference>
<evidence type="ECO:0000256" key="8">
    <source>
        <dbReference type="ARBA" id="ARBA00023136"/>
    </source>
</evidence>
<feature type="disulfide bond" evidence="12">
    <location>
        <begin position="3592"/>
        <end position="3619"/>
    </location>
</feature>
<dbReference type="Pfam" id="PF00008">
    <property type="entry name" value="EGF"/>
    <property type="match status" value="2"/>
</dbReference>
<feature type="domain" description="Sushi" evidence="19">
    <location>
        <begin position="3443"/>
        <end position="3506"/>
    </location>
</feature>
<keyword evidence="13" id="KW-0863">Zinc-finger</keyword>
<name>A0AAE1G8H0_PETCI</name>
<dbReference type="GO" id="GO:0005509">
    <property type="term" value="F:calcium ion binding"/>
    <property type="evidence" value="ECO:0007669"/>
    <property type="project" value="InterPro"/>
</dbReference>
<feature type="domain" description="Sushi" evidence="19">
    <location>
        <begin position="2019"/>
        <end position="2076"/>
    </location>
</feature>
<feature type="domain" description="EGF-like" evidence="16">
    <location>
        <begin position="1505"/>
        <end position="1540"/>
    </location>
</feature>
<feature type="domain" description="Sushi" evidence="19">
    <location>
        <begin position="3564"/>
        <end position="3621"/>
    </location>
</feature>
<feature type="compositionally biased region" description="Polar residues" evidence="14">
    <location>
        <begin position="2216"/>
        <end position="2226"/>
    </location>
</feature>
<feature type="disulfide bond" evidence="12">
    <location>
        <begin position="1989"/>
        <end position="2016"/>
    </location>
</feature>
<keyword evidence="23" id="KW-1185">Reference proteome</keyword>
<feature type="domain" description="EGF-like" evidence="16">
    <location>
        <begin position="1467"/>
        <end position="1503"/>
    </location>
</feature>
<dbReference type="Gene3D" id="2.10.25.10">
    <property type="entry name" value="Laminin"/>
    <property type="match status" value="9"/>
</dbReference>
<feature type="domain" description="Sushi" evidence="19">
    <location>
        <begin position="2077"/>
        <end position="2138"/>
    </location>
</feature>
<evidence type="ECO:0000259" key="16">
    <source>
        <dbReference type="PROSITE" id="PS50026"/>
    </source>
</evidence>
<dbReference type="Pfam" id="PF02494">
    <property type="entry name" value="HYR"/>
    <property type="match status" value="2"/>
</dbReference>
<evidence type="ECO:0008006" key="24">
    <source>
        <dbReference type="Google" id="ProtNLM"/>
    </source>
</evidence>
<feature type="domain" description="EGF-like" evidence="16">
    <location>
        <begin position="3917"/>
        <end position="3948"/>
    </location>
</feature>
<dbReference type="InterPro" id="IPR000152">
    <property type="entry name" value="EGF-type_Asp/Asn_hydroxyl_site"/>
</dbReference>
<evidence type="ECO:0000259" key="18">
    <source>
        <dbReference type="PROSITE" id="PS50825"/>
    </source>
</evidence>
<dbReference type="GO" id="GO:0032991">
    <property type="term" value="C:protein-containing complex"/>
    <property type="evidence" value="ECO:0007669"/>
    <property type="project" value="UniProtKB-ARBA"/>
</dbReference>
<feature type="compositionally biased region" description="Low complexity" evidence="14">
    <location>
        <begin position="2278"/>
        <end position="2287"/>
    </location>
</feature>
<feature type="chain" id="PRO_5042235417" description="Sushi, von Willebrand factor type A, EGF and pentraxin domain containing 1" evidence="15">
    <location>
        <begin position="45"/>
        <end position="4023"/>
    </location>
</feature>
<comment type="subcellular location">
    <subcellularLocation>
        <location evidence="1">Membrane</location>
        <topology evidence="1">Single-pass membrane protein</topology>
    </subcellularLocation>
</comment>
<feature type="disulfide bond" evidence="11">
    <location>
        <begin position="1493"/>
        <end position="1502"/>
    </location>
</feature>
<dbReference type="SUPFAM" id="SSF57196">
    <property type="entry name" value="EGF/Laminin"/>
    <property type="match status" value="1"/>
</dbReference>
<feature type="disulfide bond" evidence="12">
    <location>
        <begin position="3708"/>
        <end position="3735"/>
    </location>
</feature>
<feature type="disulfide bond" evidence="12">
    <location>
        <begin position="3079"/>
        <end position="3106"/>
    </location>
</feature>
<feature type="domain" description="Sushi" evidence="19">
    <location>
        <begin position="458"/>
        <end position="517"/>
    </location>
</feature>
<feature type="disulfide bond" evidence="11">
    <location>
        <begin position="3906"/>
        <end position="3915"/>
    </location>
</feature>
<dbReference type="InterPro" id="IPR001881">
    <property type="entry name" value="EGF-like_Ca-bd_dom"/>
</dbReference>
<feature type="disulfide bond" evidence="11">
    <location>
        <begin position="3888"/>
        <end position="3898"/>
    </location>
</feature>
<dbReference type="EMBL" id="JAWQEG010000546">
    <property type="protein sequence ID" value="KAK3888508.1"/>
    <property type="molecule type" value="Genomic_DNA"/>
</dbReference>
<feature type="domain" description="Sushi" evidence="19">
    <location>
        <begin position="2535"/>
        <end position="2593"/>
    </location>
</feature>
<feature type="disulfide bond" evidence="12">
    <location>
        <begin position="428"/>
        <end position="455"/>
    </location>
</feature>
<feature type="disulfide bond" evidence="11">
    <location>
        <begin position="1530"/>
        <end position="1539"/>
    </location>
</feature>
<dbReference type="FunFam" id="2.10.25.10:FF:000472">
    <property type="entry name" value="Uncharacterized protein, isoform A"/>
    <property type="match status" value="1"/>
</dbReference>
<dbReference type="Pfam" id="PF12661">
    <property type="entry name" value="hEGF"/>
    <property type="match status" value="7"/>
</dbReference>
<dbReference type="PROSITE" id="PS50234">
    <property type="entry name" value="VWFA"/>
    <property type="match status" value="1"/>
</dbReference>
<dbReference type="InterPro" id="IPR013032">
    <property type="entry name" value="EGF-like_CS"/>
</dbReference>
<dbReference type="SMART" id="SM00181">
    <property type="entry name" value="EGF"/>
    <property type="match status" value="10"/>
</dbReference>
<dbReference type="Gene3D" id="3.40.50.410">
    <property type="entry name" value="von Willebrand factor, type A domain"/>
    <property type="match status" value="1"/>
</dbReference>
<evidence type="ECO:0000256" key="15">
    <source>
        <dbReference type="SAM" id="SignalP"/>
    </source>
</evidence>
<feature type="disulfide bond" evidence="12">
    <location>
        <begin position="3413"/>
        <end position="3440"/>
    </location>
</feature>
<feature type="domain" description="Sushi" evidence="19">
    <location>
        <begin position="3051"/>
        <end position="3108"/>
    </location>
</feature>
<dbReference type="FunFam" id="2.10.25.10:FF:000327">
    <property type="entry name" value="neurogenic locus notch homolog protein 4"/>
    <property type="match status" value="1"/>
</dbReference>
<dbReference type="FunFam" id="2.10.25.10:FF:000247">
    <property type="entry name" value="Delta/notch like EGF repeat containing"/>
    <property type="match status" value="1"/>
</dbReference>
<evidence type="ECO:0000259" key="19">
    <source>
        <dbReference type="PROSITE" id="PS50923"/>
    </source>
</evidence>
<dbReference type="FunFam" id="2.10.25.10:FF:000004">
    <property type="entry name" value="Neurogenic locus notch 1"/>
    <property type="match status" value="1"/>
</dbReference>
<dbReference type="PROSITE" id="PS50923">
    <property type="entry name" value="SUSHI"/>
    <property type="match status" value="33"/>
</dbReference>
<feature type="domain" description="Sushi" evidence="19">
    <location>
        <begin position="1960"/>
        <end position="2018"/>
    </location>
</feature>
<keyword evidence="4 15" id="KW-0732">Signal</keyword>
<evidence type="ECO:0000256" key="1">
    <source>
        <dbReference type="ARBA" id="ARBA00004167"/>
    </source>
</evidence>
<keyword evidence="3" id="KW-0812">Transmembrane</keyword>
<feature type="disulfide bond" evidence="12">
    <location>
        <begin position="3137"/>
        <end position="3164"/>
    </location>
</feature>
<feature type="disulfide bond" evidence="12">
    <location>
        <begin position="2680"/>
        <end position="2707"/>
    </location>
</feature>
<dbReference type="InterPro" id="IPR036465">
    <property type="entry name" value="vWFA_dom_sf"/>
</dbReference>
<dbReference type="GO" id="GO:0007399">
    <property type="term" value="P:nervous system development"/>
    <property type="evidence" value="ECO:0007669"/>
    <property type="project" value="UniProtKB-ARBA"/>
</dbReference>
<feature type="domain" description="VWFA" evidence="17">
    <location>
        <begin position="104"/>
        <end position="285"/>
    </location>
</feature>
<feature type="disulfide bond" evidence="12">
    <location>
        <begin position="1930"/>
        <end position="1957"/>
    </location>
</feature>
<accession>A0AAE1G8H0</accession>
<evidence type="ECO:0000259" key="21">
    <source>
        <dbReference type="PROSITE" id="PS51828"/>
    </source>
</evidence>
<dbReference type="InterPro" id="IPR000742">
    <property type="entry name" value="EGF"/>
</dbReference>
<feature type="disulfide bond" evidence="12">
    <location>
        <begin position="2920"/>
        <end position="2947"/>
    </location>
</feature>
<dbReference type="PANTHER" id="PTHR45656:SF4">
    <property type="entry name" value="PROTEIN CBR-CLEC-78"/>
    <property type="match status" value="1"/>
</dbReference>
<feature type="domain" description="HYR" evidence="18">
    <location>
        <begin position="581"/>
        <end position="665"/>
    </location>
</feature>
<dbReference type="PROSITE" id="PS50026">
    <property type="entry name" value="EGF_3"/>
    <property type="match status" value="8"/>
</dbReference>
<keyword evidence="8" id="KW-0472">Membrane</keyword>
<feature type="disulfide bond" evidence="12">
    <location>
        <begin position="2047"/>
        <end position="2074"/>
    </location>
</feature>
<feature type="disulfide bond" evidence="12">
    <location>
        <begin position="488"/>
        <end position="515"/>
    </location>
</feature>
<evidence type="ECO:0000256" key="5">
    <source>
        <dbReference type="ARBA" id="ARBA00022737"/>
    </source>
</evidence>
<feature type="disulfide bond" evidence="12">
    <location>
        <begin position="2622"/>
        <end position="2649"/>
    </location>
</feature>
<keyword evidence="10" id="KW-0325">Glycoprotein</keyword>
<feature type="signal peptide" evidence="15">
    <location>
        <begin position="1"/>
        <end position="44"/>
    </location>
</feature>
<evidence type="ECO:0000256" key="9">
    <source>
        <dbReference type="ARBA" id="ARBA00023157"/>
    </source>
</evidence>
<evidence type="ECO:0000256" key="12">
    <source>
        <dbReference type="PROSITE-ProRule" id="PRU00302"/>
    </source>
</evidence>
<dbReference type="InterPro" id="IPR009030">
    <property type="entry name" value="Growth_fac_rcpt_cys_sf"/>
</dbReference>
<dbReference type="InterPro" id="IPR003410">
    <property type="entry name" value="HYR_dom"/>
</dbReference>
<feature type="disulfide bond" evidence="11">
    <location>
        <begin position="1379"/>
        <end position="1388"/>
    </location>
</feature>
<keyword evidence="7" id="KW-1133">Transmembrane helix</keyword>
<feature type="domain" description="Sushi" evidence="19">
    <location>
        <begin position="2892"/>
        <end position="2949"/>
    </location>
</feature>
<feature type="disulfide bond" evidence="11">
    <location>
        <begin position="1568"/>
        <end position="1577"/>
    </location>
</feature>
<organism evidence="22 23">
    <name type="scientific">Petrolisthes cinctipes</name>
    <name type="common">Flat porcelain crab</name>
    <dbReference type="NCBI Taxonomy" id="88211"/>
    <lineage>
        <taxon>Eukaryota</taxon>
        <taxon>Metazoa</taxon>
        <taxon>Ecdysozoa</taxon>
        <taxon>Arthropoda</taxon>
        <taxon>Crustacea</taxon>
        <taxon>Multicrustacea</taxon>
        <taxon>Malacostraca</taxon>
        <taxon>Eumalacostraca</taxon>
        <taxon>Eucarida</taxon>
        <taxon>Decapoda</taxon>
        <taxon>Pleocyemata</taxon>
        <taxon>Anomura</taxon>
        <taxon>Galatheoidea</taxon>
        <taxon>Porcellanidae</taxon>
        <taxon>Petrolisthes</taxon>
    </lineage>
</organism>
<evidence type="ECO:0000256" key="13">
    <source>
        <dbReference type="PROSITE-ProRule" id="PRU00325"/>
    </source>
</evidence>
<dbReference type="InterPro" id="IPR001759">
    <property type="entry name" value="PTX_dom"/>
</dbReference>
<dbReference type="InterPro" id="IPR018097">
    <property type="entry name" value="EGF_Ca-bd_CS"/>
</dbReference>
<feature type="domain" description="HYR" evidence="18">
    <location>
        <begin position="666"/>
        <end position="744"/>
    </location>
</feature>
<evidence type="ECO:0000256" key="14">
    <source>
        <dbReference type="SAM" id="MobiDB-lite"/>
    </source>
</evidence>
<dbReference type="Gene3D" id="2.10.50.10">
    <property type="entry name" value="Tumor Necrosis Factor Receptor, subunit A, domain 2"/>
    <property type="match status" value="4"/>
</dbReference>
<dbReference type="GO" id="GO:0008270">
    <property type="term" value="F:zinc ion binding"/>
    <property type="evidence" value="ECO:0007669"/>
    <property type="project" value="UniProtKB-KW"/>
</dbReference>
<feature type="domain" description="Sushi" evidence="19">
    <location>
        <begin position="3738"/>
        <end position="3796"/>
    </location>
</feature>
<dbReference type="FunFam" id="2.10.50.10:FF:000018">
    <property type="entry name" value="Sushi, von Willebrand factor type A, EGF and pentraxin domain-containing 1"/>
    <property type="match status" value="1"/>
</dbReference>
<dbReference type="SUPFAM" id="SSF53300">
    <property type="entry name" value="vWA-like"/>
    <property type="match status" value="1"/>
</dbReference>
<feature type="disulfide bond" evidence="11">
    <location>
        <begin position="1455"/>
        <end position="1464"/>
    </location>
</feature>
<feature type="disulfide bond" evidence="12">
    <location>
        <begin position="2329"/>
        <end position="2356"/>
    </location>
</feature>
<dbReference type="PROSITE" id="PS50825">
    <property type="entry name" value="HYR"/>
    <property type="match status" value="2"/>
</dbReference>
<dbReference type="SMART" id="SM00159">
    <property type="entry name" value="PTX"/>
    <property type="match status" value="1"/>
</dbReference>
<feature type="domain" description="Sushi" evidence="19">
    <location>
        <begin position="1900"/>
        <end position="1959"/>
    </location>
</feature>
<feature type="disulfide bond" evidence="11">
    <location>
        <begin position="1417"/>
        <end position="1426"/>
    </location>
</feature>
<feature type="disulfide bond" evidence="12">
    <location>
        <begin position="2564"/>
        <end position="2591"/>
    </location>
</feature>
<feature type="domain" description="Sushi" evidence="19">
    <location>
        <begin position="2832"/>
        <end position="2891"/>
    </location>
</feature>
<sequence length="4023" mass="438103">MSLEDTTSRNRQRGGGGRFNSNSSTKSLLFLMLTLLLLPCLTLAQRYKTTEIPSHSPFLNYGQKKIKPGPEIENEIIKSKVEVLGQILKRHVQGLRQVPDQRLELVFLVDSSASVGAENFFNEIKFVKKLLADFAVSYNQTRVAVITFSSKNKVIRHIDHVTQASQDNHKCSLLERELPRIRYSGGGTYTLGALLEAQSVIALARPDSIKAVFLVTDGYSNGGDPRSAAAFLQARGVRIFTFGIRNGNVKELYDMASEPKEEHSYILDSFEEFEALARRALHEDLHSGVLMEQNPRACSDLCIGAMQYCCDTYATCTCGTHTGRYDCTCRKGYYGGGLRGDCRPCPAGRYKDRPGPGDMSSCQPCPDPNMMSVHGSTSPNQCYCKGGYIQVGLKCQMMQCPVLVPPENGYFVRNSCNNVVNAACGVRCDPGYTLQGSSIRLCGQDGVWSGGDAQCVMKSCPVLRAPNNGTMVCSQDHPTMDTQCHFTCKPGFQLVGSKMRTCLPVAMWDGIPVYCKSISCRAVTPLRNGDVTPSSCTTAKSKYNTQCDFSCDPGYQLSGPSKTTCVDPGVWSGGRRTPRCVDVTPPELKCPENQTVSTEQHESYAVVTWDDPAVQDNSGGPVKMATIPATTNPMKLSIGTHTITYLAKDKLGNRASCQFSITVVDDEAPRVDWCDSPPIFLSHEEDVDVYWEEPIFSDNSGEEVHVTRSMDPGHFPQGDTLVEYKAQDSAGNTQTCNITITVQKHACQLPVDPINGAANCTEDPEAIFCTLTCHNGYAFAMRPQQDYFCAYDGVWLPDDNPIPFPDCSVTSVSNSISQSGEVAMEDDGSVCDDIFLMGQVENQLEKRLEEALNAMCNEDVVCEVAAVEAVCESILSEAEESFNRVDFYRRKKRSVEDEVEGALASFWPISDDDGSWIYWTRSPSSSSSAATTKVKRVRRNIDMLHDFDDFEDTVRHKRQFGFSLDHLIRGPSDIAEETEVQNSSIRQGDEDRLGVLLDLISHSMASDLGFARFSSFLSSLQPQNGGFTSDDFMSAFSEEFGEEKAAALRELASTNLHQLNPFGSTYNSTWDTLSLGNISQSSDYDYHAFSNSTSGQIATTTRRAFKVHFKVEGHGSGATEQLDSALSELVRVAGEGQLDVNYGERQLRVAAIRLREHPEYICEAGSVVREEQCVKCPVGTFFHVVLRECLACPQGSFQPEEGQVSCIVCPTNTSTKAGNAKSNQECKAQCLPGTFSKDGLEPCTTCEIGSYQDEYASDSCASCPYGTTTWRRATWQIEECQPECEAGQVSETGLSPCYSCPRGYFQEQTGQTECLRCPEESDTPSTGTTSMFDCEGVGRDGQAAAYNTLETLPINDCFSAPCYNQATCTPMEFGYVCHCPSGHTGQQCETEVNECESEPCYNNATCHNLINAFRCECLPGFTGSQCEVDINECDPYPCQNGASCINVINGFTCVCESGYTGETCDVDIDECAGSPCAAGATCQDLLNNFICVCPPGDTGRFCQTHINECESSPCLHGLCLDRANNFSCVCEAGYTGLTCEEDIDDCASSPCQHNSICTDLVNSFSCTCTPGYSGRFCEEEIPTDFMLEFPSAGILNYISIDGLSSNLSSASVCFWMYSVDRENYGTPLSYATQLHDNAFTITDYNGFVVYVNGEKRITDVRANDGLWHHVCVTWTSNNGTWAIYLDAEMRDGGSGLANGTSIDGSGVMVLGQEQDQRGGGYSPQESFVGHMTLANLWGERLSAARVRHIYTQCERYVGNVRSWPDFKAGIRGQITVKTSTFCRGCGVAFVPPDSQVIEQGSGPGAQVTITCNEGFKLYRGTAERVCLVHGNWSGEEPECRRVHCGFPGYLMNGHMEGHSYSYSDTISYICNPGFELRGEAERTCQADGKWSGEDPTCEVVRCPHLNAGPNGEVQAPLHDYLPTNQISFKCETGYQMDGPSVLTCGGDGEWDGDAPSCLSNSCSSLPSIPHGYVEGEALVSPGGQAVVKCEFGYSLKGNAIITCLDDGSWGLPLPKCARPKCTKPPSVDHGTVRVRASMSSKEAVYKCDDGYVLEGSRILTCGEDGEWNAPWSTCVGLPCPAPFVPPHTTITEKDTWRVGDILEYQCEIGFKLEGSPFLSCSSNGVAGEWQGVAPQCTLVTCPTPSQLDNGAVHVTHRPPPAQPEDDPRHHLVLPEVSGEIELGRRRRRDLSFPSVGSSSDSFPSIGSSSDLEFPSVGSQTSKSSDPSWYPDHDYYGEFSQSPGSDFLGQSSDSDDYSQSTSDIWSQNTGQATSDYEDLSQSSSGLSFSQSSSSDFDYYGQTSQTSGGPSEGSELQLLDYPYSTVVEYDCRPGFTLLGASQRRCTESGDWDEPEPRCYEQHCSDLPTLRNGHIVYHGSGIDSRAEYVCDEGYSLQGEDYELLCQSDKVWLGEIPSCQLLDCGDPPDIGNGTLEFTSTTFGSVASYDCFFGFVLEGSVTRFCSGLGFWNGSLARCVAVTCSVPPVIDNGYITFEGNLYVDSPIEYECKECFRLNGTRIRHCQVDGTWTLEEPHCELIYCDALPSSIPNGQVIGSDNACGSLVEYECSLGYQLNGAQKATCLENERWSSPTPSCERMSCGLPGSPENGRFMGTSFLFTDKVTYECDEGYILQGPVVQVCLADGSWSGPPPYCAIVNCTNLQWPSNGRIRLSGTSFGSYANIVCDAGYAVEGENNLMCNADGNWDNELPHCLPVLCPPAPQVDHATYNSTERQFESFTVLEYSCDRGYETTVGGYETALLTCSASGQWEPQTVECLPVNCGDPGTIPFGTIVGDNYTYGSEVQFICDDGYKLLGPSSGECQADGDWSNYAAACLQIICPPPGRFQFGTVVADDSTNTFGTTLAYNCNVGYSLEGSAYRNCSLDGEWTGSAPYCRPVTCPEPLQALNAMLEGEVYEYGRSIRYTCHNGYLMQGRAELVCQADGSWSTEAPICEMITCPDPPELLRGTWKVKSIEEHPIKAEPLSAKGRKGSSKGHRSAGSLAKLQTLLQESREEVLHRFGEIIEAECETGYTAFSGAVLVCTEAGWNGQVPRCSAISCPIPIDIRRGRVTGNNYSFGGTITYQCNEGHDLVGEATRTCLASKEWSGTSPYCREVECPQPALLRDGQTQVESVKYGAIVSYQCDPGFRLDGLSSRMCQRDGYWTGEVPVCVELFCEMPPEVLHSVRDVVDLKVGGTVRYSCLEGYRLEGSGTLNCISEGTWDSALPSCIQIDCGPPPSADNLLSQTSETTYGSQVSFQCERGYRLEGSEWATCLQSEQWSADAPWCETILCPPPPAPSHGHVLSQLNEDDEWAEEGNEFEVLPVLPQLGRGGKGKKGRKKGKPARLVALTYPVDAEVRWACNEGFQAEGVVTAVCGENGEWSVGPPRCSRVSCGPPHLPDHTTLHAPDFLYGATANYSCKEGHVMLGYSVLTCEGNGQWSSAPPSCPPISCGPASPPAFASVSYVPAEHHLPHSYGSTVFYTCVEGYKLVGNEYQVCEADGSWFGPQPHCEEKQCEATPYMPYGEAVLTEDDGIQTAIFSCLPGYNMLGTGFVQCYLGDWNMHNTTCDPVNCFEPAIPAFGKIIAKHFTYGSVANYSCIYGYMLVGNPSVVCEADGTWEGGLPTCVPVDCGEPEKMSNGEVEASGTTLGVSIKYRCKPGYQLFGDQVRVCTSNAAWSGNLPQCHRKDCGELEAPEKGFAMGGGTVYEDWVRFGCEQGYILTGEDRLVCDESGNWSAPVPICQPMKCESPSLPPNVLPMPERTWVYGERLTYSCKEGYISRGDLSVSCRHDGQFARVLGQCSKVSCGRPKISNDGAVIMGRSFYYGDKVVYRCPPGKMANGSSVLTCLETGVWSGEGGCTAVCGRRCLNGGVCLSNSKCTCPPGYVGDHCQHAVCVAPCLNGGTCVAPYKCRCQPGYTGHRCQTLLCRLPCLNGGVCSGPYRCTCLPGYAGARCQTPVCERGCGEGGRCIGPNVCHCRQGTIASSCNDSDDYEYSDYGVNPEEESRTYFEPSWDLVSFKPGYTRRRGWRY</sequence>
<feature type="domain" description="Sushi" evidence="19">
    <location>
        <begin position="2710"/>
        <end position="2773"/>
    </location>
</feature>
<dbReference type="PROSITE" id="PS50966">
    <property type="entry name" value="ZF_SWIM"/>
    <property type="match status" value="1"/>
</dbReference>
<feature type="domain" description="Sushi" evidence="19">
    <location>
        <begin position="3385"/>
        <end position="3442"/>
    </location>
</feature>
<evidence type="ECO:0000256" key="2">
    <source>
        <dbReference type="ARBA" id="ARBA00022536"/>
    </source>
</evidence>
<reference evidence="22" key="1">
    <citation type="submission" date="2023-10" db="EMBL/GenBank/DDBJ databases">
        <title>Genome assemblies of two species of porcelain crab, Petrolisthes cinctipes and Petrolisthes manimaculis (Anomura: Porcellanidae).</title>
        <authorList>
            <person name="Angst P."/>
        </authorList>
    </citation>
    <scope>NUCLEOTIDE SEQUENCE</scope>
    <source>
        <strain evidence="22">PB745_01</strain>
        <tissue evidence="22">Gill</tissue>
    </source>
</reference>
<feature type="domain" description="Pentraxin (PTX)" evidence="21">
    <location>
        <begin position="1583"/>
        <end position="1782"/>
    </location>
</feature>
<protein>
    <recommendedName>
        <fullName evidence="24">Sushi, von Willebrand factor type A, EGF and pentraxin domain containing 1</fullName>
    </recommendedName>
</protein>
<dbReference type="CDD" id="cd00033">
    <property type="entry name" value="CCP"/>
    <property type="match status" value="32"/>
</dbReference>
<feature type="compositionally biased region" description="Polar residues" evidence="14">
    <location>
        <begin position="2238"/>
        <end position="2249"/>
    </location>
</feature>
<proteinExistence type="predicted"/>
<dbReference type="Proteomes" id="UP001286313">
    <property type="component" value="Unassembled WGS sequence"/>
</dbReference>
<feature type="disulfide bond" evidence="12">
    <location>
        <begin position="3195"/>
        <end position="3222"/>
    </location>
</feature>
<feature type="disulfide bond" evidence="12">
    <location>
        <begin position="3253"/>
        <end position="3280"/>
    </location>
</feature>
<feature type="disulfide bond" evidence="11">
    <location>
        <begin position="1509"/>
        <end position="1519"/>
    </location>
</feature>
<dbReference type="FunFam" id="2.10.25.10:FF:000434">
    <property type="entry name" value="Predicted protein"/>
    <property type="match status" value="1"/>
</dbReference>
<dbReference type="SMART" id="SM00327">
    <property type="entry name" value="VWA"/>
    <property type="match status" value="1"/>
</dbReference>
<evidence type="ECO:0000313" key="22">
    <source>
        <dbReference type="EMBL" id="KAK3888508.1"/>
    </source>
</evidence>
<feature type="domain" description="EGF-like" evidence="16">
    <location>
        <begin position="1542"/>
        <end position="1578"/>
    </location>
</feature>
<feature type="domain" description="Sushi" evidence="19">
    <location>
        <begin position="2774"/>
        <end position="2831"/>
    </location>
</feature>
<dbReference type="Gene3D" id="2.60.120.200">
    <property type="match status" value="1"/>
</dbReference>
<dbReference type="InterPro" id="IPR007527">
    <property type="entry name" value="Znf_SWIM"/>
</dbReference>
<keyword evidence="12" id="KW-0768">Sushi</keyword>
<feature type="domain" description="Sushi" evidence="19">
    <location>
        <begin position="2476"/>
        <end position="2534"/>
    </location>
</feature>
<feature type="domain" description="Sushi" evidence="19">
    <location>
        <begin position="3622"/>
        <end position="3679"/>
    </location>
</feature>
<feature type="disulfide bond" evidence="12">
    <location>
        <begin position="3355"/>
        <end position="3382"/>
    </location>
</feature>
<keyword evidence="13" id="KW-0862">Zinc</keyword>
<feature type="region of interest" description="Disordered" evidence="14">
    <location>
        <begin position="1"/>
        <end position="20"/>
    </location>
</feature>
<feature type="disulfide bond" evidence="12">
    <location>
        <begin position="3477"/>
        <end position="3504"/>
    </location>
</feature>
<dbReference type="FunFam" id="2.60.120.200:FF:000012">
    <property type="entry name" value="neuronal pentraxin receptor"/>
    <property type="match status" value="1"/>
</dbReference>
<dbReference type="GO" id="GO:0016020">
    <property type="term" value="C:membrane"/>
    <property type="evidence" value="ECO:0007669"/>
    <property type="project" value="UniProtKB-SubCell"/>
</dbReference>
<dbReference type="PROSITE" id="PS00289">
    <property type="entry name" value="PTX_1"/>
    <property type="match status" value="1"/>
</dbReference>
<feature type="compositionally biased region" description="Low complexity" evidence="14">
    <location>
        <begin position="2191"/>
        <end position="2210"/>
    </location>
</feature>
<feature type="domain" description="Sushi" evidence="19">
    <location>
        <begin position="2652"/>
        <end position="2709"/>
    </location>
</feature>
<dbReference type="SMART" id="SM00179">
    <property type="entry name" value="EGF_CA"/>
    <property type="match status" value="8"/>
</dbReference>
<dbReference type="InterPro" id="IPR030476">
    <property type="entry name" value="Pentaxin_CS"/>
</dbReference>
<feature type="disulfide bond" evidence="12">
    <location>
        <begin position="3650"/>
        <end position="3677"/>
    </location>
</feature>
<feature type="domain" description="Sushi" evidence="19">
    <location>
        <begin position="3680"/>
        <end position="3737"/>
    </location>
</feature>
<feature type="domain" description="Sushi" evidence="19">
    <location>
        <begin position="3797"/>
        <end position="3854"/>
    </location>
</feature>
<evidence type="ECO:0000256" key="10">
    <source>
        <dbReference type="ARBA" id="ARBA00023180"/>
    </source>
</evidence>
<keyword evidence="6" id="KW-0106">Calcium</keyword>
<evidence type="ECO:0000313" key="23">
    <source>
        <dbReference type="Proteomes" id="UP001286313"/>
    </source>
</evidence>
<evidence type="ECO:0000259" key="17">
    <source>
        <dbReference type="PROSITE" id="PS50234"/>
    </source>
</evidence>
<feature type="region of interest" description="Disordered" evidence="14">
    <location>
        <begin position="2149"/>
        <end position="2171"/>
    </location>
</feature>
<dbReference type="InterPro" id="IPR013320">
    <property type="entry name" value="ConA-like_dom_sf"/>
</dbReference>
<feature type="domain" description="EGF-like" evidence="16">
    <location>
        <begin position="3884"/>
        <end position="3916"/>
    </location>
</feature>
<dbReference type="PRINTS" id="PR00895">
    <property type="entry name" value="PENTAXIN"/>
</dbReference>
<dbReference type="InterPro" id="IPR000436">
    <property type="entry name" value="Sushi_SCR_CCP_dom"/>
</dbReference>
<evidence type="ECO:0000256" key="4">
    <source>
        <dbReference type="ARBA" id="ARBA00022729"/>
    </source>
</evidence>
<feature type="region of interest" description="Disordered" evidence="14">
    <location>
        <begin position="2190"/>
        <end position="2287"/>
    </location>
</feature>
<feature type="disulfide bond" evidence="12">
    <location>
        <begin position="3767"/>
        <end position="3794"/>
    </location>
</feature>
<dbReference type="GO" id="GO:0120025">
    <property type="term" value="C:plasma membrane bounded cell projection"/>
    <property type="evidence" value="ECO:0007669"/>
    <property type="project" value="UniProtKB-ARBA"/>
</dbReference>
<dbReference type="SMART" id="SM00032">
    <property type="entry name" value="CCP"/>
    <property type="match status" value="35"/>
</dbReference>
<dbReference type="PROSITE" id="PS00022">
    <property type="entry name" value="EGF_1"/>
    <property type="match status" value="8"/>
</dbReference>
<feature type="domain" description="Sushi" evidence="19">
    <location>
        <begin position="2359"/>
        <end position="2417"/>
    </location>
</feature>
<feature type="domain" description="EGF-like" evidence="16">
    <location>
        <begin position="1391"/>
        <end position="1427"/>
    </location>
</feature>
<dbReference type="PANTHER" id="PTHR45656">
    <property type="entry name" value="PROTEIN CBR-CLEC-78"/>
    <property type="match status" value="1"/>
</dbReference>
<evidence type="ECO:0000256" key="7">
    <source>
        <dbReference type="ARBA" id="ARBA00022989"/>
    </source>
</evidence>
<dbReference type="GO" id="GO:0071944">
    <property type="term" value="C:cell periphery"/>
    <property type="evidence" value="ECO:0007669"/>
    <property type="project" value="UniProtKB-ARBA"/>
</dbReference>
<comment type="caution">
    <text evidence="11">Lacks conserved residue(s) required for the propagation of feature annotation.</text>
</comment>
<dbReference type="Gene3D" id="2.10.70.10">
    <property type="entry name" value="Complement Module, domain 1"/>
    <property type="match status" value="33"/>
</dbReference>
<comment type="caution">
    <text evidence="22">The sequence shown here is derived from an EMBL/GenBank/DDBJ whole genome shotgun (WGS) entry which is preliminary data.</text>
</comment>
<gene>
    <name evidence="22" type="ORF">Pcinc_007446</name>
</gene>
<dbReference type="SUPFAM" id="SSF49899">
    <property type="entry name" value="Concanavalin A-like lectins/glucanases"/>
    <property type="match status" value="1"/>
</dbReference>
<feature type="domain" description="Sushi" evidence="19">
    <location>
        <begin position="398"/>
        <end position="457"/>
    </location>
</feature>
<feature type="domain" description="Sushi" evidence="19">
    <location>
        <begin position="3167"/>
        <end position="3224"/>
    </location>
</feature>
<keyword evidence="9 11" id="KW-1015">Disulfide bond</keyword>
<dbReference type="CDD" id="cd00054">
    <property type="entry name" value="EGF_CA"/>
    <property type="match status" value="8"/>
</dbReference>
<evidence type="ECO:0000256" key="3">
    <source>
        <dbReference type="ARBA" id="ARBA00022692"/>
    </source>
</evidence>
<feature type="compositionally biased region" description="Polar residues" evidence="14">
    <location>
        <begin position="2263"/>
        <end position="2273"/>
    </location>
</feature>
<feature type="disulfide bond" evidence="11">
    <location>
        <begin position="3938"/>
        <end position="3947"/>
    </location>
</feature>
<dbReference type="PROSITE" id="PS01186">
    <property type="entry name" value="EGF_2"/>
    <property type="match status" value="6"/>
</dbReference>
<dbReference type="SMART" id="SM01411">
    <property type="entry name" value="Ephrin_rec_like"/>
    <property type="match status" value="4"/>
</dbReference>
<dbReference type="CDD" id="cd01450">
    <property type="entry name" value="vWFA_subfamily_ECM"/>
    <property type="match status" value="1"/>
</dbReference>
<feature type="domain" description="Sushi" evidence="19">
    <location>
        <begin position="3332"/>
        <end position="3384"/>
    </location>
</feature>
<evidence type="ECO:0000256" key="6">
    <source>
        <dbReference type="ARBA" id="ARBA00022837"/>
    </source>
</evidence>
<dbReference type="SUPFAM" id="SSF57184">
    <property type="entry name" value="Growth factor receptor domain"/>
    <property type="match status" value="3"/>
</dbReference>
<feature type="disulfide bond" evidence="12">
    <location>
        <begin position="2802"/>
        <end position="2829"/>
    </location>
</feature>
<dbReference type="PROSITE" id="PS01187">
    <property type="entry name" value="EGF_CA"/>
    <property type="match status" value="2"/>
</dbReference>
<feature type="disulfide bond" evidence="12">
    <location>
        <begin position="2446"/>
        <end position="2473"/>
    </location>
</feature>
<feature type="domain" description="Sushi" evidence="19">
    <location>
        <begin position="2991"/>
        <end position="3050"/>
    </location>
</feature>
<feature type="domain" description="EGF-like" evidence="16">
    <location>
        <begin position="1429"/>
        <end position="1465"/>
    </location>
</feature>
<dbReference type="InterPro" id="IPR011641">
    <property type="entry name" value="Tyr-kin_ephrin_A/B_rcpt-like"/>
</dbReference>
<dbReference type="PROSITE" id="PS00010">
    <property type="entry name" value="ASX_HYDROXYL"/>
    <property type="match status" value="5"/>
</dbReference>
<feature type="domain" description="Sushi" evidence="19">
    <location>
        <begin position="518"/>
        <end position="582"/>
    </location>
</feature>
<feature type="domain" description="Sushi" evidence="19">
    <location>
        <begin position="1842"/>
        <end position="1899"/>
    </location>
</feature>
<feature type="disulfide bond" evidence="12">
    <location>
        <begin position="1870"/>
        <end position="1897"/>
    </location>
</feature>
<evidence type="ECO:0000256" key="11">
    <source>
        <dbReference type="PROSITE-ProRule" id="PRU00076"/>
    </source>
</evidence>
<dbReference type="FunFam" id="2.10.70.10:FF:000011">
    <property type="entry name" value="CUB and sushi domain-containing protein 3 isoform A"/>
    <property type="match status" value="1"/>
</dbReference>
<dbReference type="InterPro" id="IPR035976">
    <property type="entry name" value="Sushi/SCR/CCP_sf"/>
</dbReference>
<feature type="domain" description="Sushi" evidence="19">
    <location>
        <begin position="3109"/>
        <end position="3166"/>
    </location>
</feature>
<dbReference type="Pfam" id="PF00084">
    <property type="entry name" value="Sushi"/>
    <property type="match status" value="33"/>
</dbReference>
<feature type="domain" description="Sushi" evidence="19">
    <location>
        <begin position="2418"/>
        <end position="2475"/>
    </location>
</feature>
<dbReference type="Pfam" id="PF00354">
    <property type="entry name" value="Pentaxin"/>
    <property type="match status" value="1"/>
</dbReference>
<dbReference type="InterPro" id="IPR051277">
    <property type="entry name" value="SEZ6_CSMD_C4BPB_Regulators"/>
</dbReference>
<feature type="domain" description="EGF-like" evidence="16">
    <location>
        <begin position="1353"/>
        <end position="1389"/>
    </location>
</feature>
<dbReference type="Pfam" id="PF07699">
    <property type="entry name" value="Ephrin_rec_like"/>
    <property type="match status" value="4"/>
</dbReference>
<dbReference type="SUPFAM" id="SSF57535">
    <property type="entry name" value="Complement control module/SCR domain"/>
    <property type="match status" value="34"/>
</dbReference>
<keyword evidence="2 11" id="KW-0245">EGF-like domain</keyword>
<feature type="disulfide bond" evidence="11">
    <location>
        <begin position="3920"/>
        <end position="3930"/>
    </location>
</feature>
<feature type="domain" description="Sushi" evidence="19">
    <location>
        <begin position="2303"/>
        <end position="2358"/>
    </location>
</feature>
<dbReference type="Pfam" id="PF00092">
    <property type="entry name" value="VWA"/>
    <property type="match status" value="1"/>
</dbReference>
<evidence type="ECO:0000259" key="20">
    <source>
        <dbReference type="PROSITE" id="PS50966"/>
    </source>
</evidence>
<dbReference type="InterPro" id="IPR002035">
    <property type="entry name" value="VWF_A"/>
</dbReference>
<feature type="disulfide bond" evidence="12">
    <location>
        <begin position="2505"/>
        <end position="2532"/>
    </location>
</feature>
<keyword evidence="5" id="KW-0677">Repeat</keyword>